<gene>
    <name evidence="1" type="ORF">NDES1114_LOCUS2946</name>
</gene>
<name>A0A7S1PQ45_NEODS</name>
<sequence>MAAAEADKWEALGQLPPLQRESTGVTAVLEAQDVFPAFGGVLCLVFKGFPRPVERLKEELDACGPAALGGAWVQENMGSKWAKVTLAAVRDEVPPASIDAEAVAPKLRDICESFRSELRQIRIPIHTLSAVRFTTRDLATRLDVRKVPLPEGAGGASELSDKTTAITSEVLDDFFVPERTVPYCATHLVQRRTSASRYLETVDPPMHTLVAYLADSPDQEAVAALHAVLAKFRAAVAELLGADTVQWFDPEFLHCTVRAL</sequence>
<dbReference type="AlphaFoldDB" id="A0A7S1PQ45"/>
<protein>
    <submittedName>
        <fullName evidence="1">Uncharacterized protein</fullName>
    </submittedName>
</protein>
<dbReference type="EMBL" id="HBGF01004271">
    <property type="protein sequence ID" value="CAD9093171.1"/>
    <property type="molecule type" value="Transcribed_RNA"/>
</dbReference>
<organism evidence="1">
    <name type="scientific">Neobodo designis</name>
    <name type="common">Flagellated protozoan</name>
    <name type="synonym">Bodo designis</name>
    <dbReference type="NCBI Taxonomy" id="312471"/>
    <lineage>
        <taxon>Eukaryota</taxon>
        <taxon>Discoba</taxon>
        <taxon>Euglenozoa</taxon>
        <taxon>Kinetoplastea</taxon>
        <taxon>Metakinetoplastina</taxon>
        <taxon>Neobodonida</taxon>
        <taxon>Neobodo</taxon>
    </lineage>
</organism>
<proteinExistence type="predicted"/>
<reference evidence="1" key="1">
    <citation type="submission" date="2021-01" db="EMBL/GenBank/DDBJ databases">
        <authorList>
            <person name="Corre E."/>
            <person name="Pelletier E."/>
            <person name="Niang G."/>
            <person name="Scheremetjew M."/>
            <person name="Finn R."/>
            <person name="Kale V."/>
            <person name="Holt S."/>
            <person name="Cochrane G."/>
            <person name="Meng A."/>
            <person name="Brown T."/>
            <person name="Cohen L."/>
        </authorList>
    </citation>
    <scope>NUCLEOTIDE SEQUENCE</scope>
    <source>
        <strain evidence="1">CCAP 1951/1</strain>
    </source>
</reference>
<accession>A0A7S1PQ45</accession>
<evidence type="ECO:0000313" key="1">
    <source>
        <dbReference type="EMBL" id="CAD9093171.1"/>
    </source>
</evidence>